<keyword evidence="2" id="KW-0614">Plasmid</keyword>
<evidence type="ECO:0000256" key="1">
    <source>
        <dbReference type="SAM" id="Phobius"/>
    </source>
</evidence>
<dbReference type="AlphaFoldDB" id="A0AAN2FHD6"/>
<protein>
    <submittedName>
        <fullName evidence="2">Uncharacterized protein</fullName>
    </submittedName>
</protein>
<reference evidence="2" key="1">
    <citation type="submission" date="2022-05" db="EMBL/GenBank/DDBJ databases">
        <authorList>
            <person name="Pothier F. J."/>
        </authorList>
    </citation>
    <scope>NUCLEOTIDE SEQUENCE</scope>
    <source>
        <strain evidence="2">DAPP-PG734</strain>
        <plasmid evidence="2">P3</plasmid>
    </source>
</reference>
<dbReference type="Proteomes" id="UP001158961">
    <property type="component" value="Plasmid P3"/>
</dbReference>
<evidence type="ECO:0000313" key="3">
    <source>
        <dbReference type="Proteomes" id="UP001158961"/>
    </source>
</evidence>
<keyword evidence="1" id="KW-0472">Membrane</keyword>
<keyword evidence="1" id="KW-0812">Transmembrane</keyword>
<sequence>MSVNESRRNNFPTVINHAVDRLIFQYRIITRIQNIYIFNNKIAAFVMGGCFFIFCRVGFKVDDLCPISNRFCCCAKKRKETTML</sequence>
<geneLocation type="plasmid" evidence="2 3">
    <name>P3</name>
</geneLocation>
<dbReference type="EMBL" id="OW970318">
    <property type="protein sequence ID" value="CAH6379080.1"/>
    <property type="molecule type" value="Genomic_DNA"/>
</dbReference>
<proteinExistence type="predicted"/>
<name>A0AAN2FHD6_ENTAG</name>
<keyword evidence="1" id="KW-1133">Transmembrane helix</keyword>
<accession>A0AAN2FHD6</accession>
<gene>
    <name evidence="2" type="ORF">DAPPPG734_24655</name>
</gene>
<evidence type="ECO:0000313" key="2">
    <source>
        <dbReference type="EMBL" id="CAH6379080.1"/>
    </source>
</evidence>
<feature type="transmembrane region" description="Helical" evidence="1">
    <location>
        <begin position="42"/>
        <end position="59"/>
    </location>
</feature>
<organism evidence="2 3">
    <name type="scientific">Enterobacter agglomerans</name>
    <name type="common">Erwinia herbicola</name>
    <name type="synonym">Pantoea agglomerans</name>
    <dbReference type="NCBI Taxonomy" id="549"/>
    <lineage>
        <taxon>Bacteria</taxon>
        <taxon>Pseudomonadati</taxon>
        <taxon>Pseudomonadota</taxon>
        <taxon>Gammaproteobacteria</taxon>
        <taxon>Enterobacterales</taxon>
        <taxon>Erwiniaceae</taxon>
        <taxon>Pantoea</taxon>
        <taxon>Pantoea agglomerans group</taxon>
    </lineage>
</organism>